<name>A0AAW1UQZ7_9CUCU</name>
<dbReference type="AlphaFoldDB" id="A0AAW1UQZ7"/>
<evidence type="ECO:0000313" key="2">
    <source>
        <dbReference type="Proteomes" id="UP001431783"/>
    </source>
</evidence>
<dbReference type="Proteomes" id="UP001431783">
    <property type="component" value="Unassembled WGS sequence"/>
</dbReference>
<protein>
    <submittedName>
        <fullName evidence="1">Uncharacterized protein</fullName>
    </submittedName>
</protein>
<dbReference type="EMBL" id="JARQZJ010000073">
    <property type="protein sequence ID" value="KAK9882256.1"/>
    <property type="molecule type" value="Genomic_DNA"/>
</dbReference>
<reference evidence="1 2" key="1">
    <citation type="submission" date="2023-03" db="EMBL/GenBank/DDBJ databases">
        <title>Genome insight into feeding habits of ladybird beetles.</title>
        <authorList>
            <person name="Li H.-S."/>
            <person name="Huang Y.-H."/>
            <person name="Pang H."/>
        </authorList>
    </citation>
    <scope>NUCLEOTIDE SEQUENCE [LARGE SCALE GENOMIC DNA]</scope>
    <source>
        <strain evidence="1">SYSU_2023b</strain>
        <tissue evidence="1">Whole body</tissue>
    </source>
</reference>
<organism evidence="1 2">
    <name type="scientific">Henosepilachna vigintioctopunctata</name>
    <dbReference type="NCBI Taxonomy" id="420089"/>
    <lineage>
        <taxon>Eukaryota</taxon>
        <taxon>Metazoa</taxon>
        <taxon>Ecdysozoa</taxon>
        <taxon>Arthropoda</taxon>
        <taxon>Hexapoda</taxon>
        <taxon>Insecta</taxon>
        <taxon>Pterygota</taxon>
        <taxon>Neoptera</taxon>
        <taxon>Endopterygota</taxon>
        <taxon>Coleoptera</taxon>
        <taxon>Polyphaga</taxon>
        <taxon>Cucujiformia</taxon>
        <taxon>Coccinelloidea</taxon>
        <taxon>Coccinellidae</taxon>
        <taxon>Epilachninae</taxon>
        <taxon>Epilachnini</taxon>
        <taxon>Henosepilachna</taxon>
    </lineage>
</organism>
<gene>
    <name evidence="1" type="ORF">WA026_019772</name>
</gene>
<comment type="caution">
    <text evidence="1">The sequence shown here is derived from an EMBL/GenBank/DDBJ whole genome shotgun (WGS) entry which is preliminary data.</text>
</comment>
<sequence>MLSALFRVTVPSRFSKRAYGCLDAFCLVVDNLYVDTDALFGTVRKCGKMTKWKMGCAFLDAIRNRIKQFLFEELGIRCIILVPSEILKTNMNRLCFHEEVGRHEVFECLQEFPTIE</sequence>
<proteinExistence type="predicted"/>
<accession>A0AAW1UQZ7</accession>
<keyword evidence="2" id="KW-1185">Reference proteome</keyword>
<evidence type="ECO:0000313" key="1">
    <source>
        <dbReference type="EMBL" id="KAK9882256.1"/>
    </source>
</evidence>